<gene>
    <name evidence="1" type="ORF">S01H1_22192</name>
</gene>
<accession>X0UFU5</accession>
<dbReference type="AlphaFoldDB" id="X0UFU5"/>
<proteinExistence type="predicted"/>
<reference evidence="1" key="1">
    <citation type="journal article" date="2014" name="Front. Microbiol.">
        <title>High frequency of phylogenetically diverse reductive dehalogenase-homologous genes in deep subseafloor sedimentary metagenomes.</title>
        <authorList>
            <person name="Kawai M."/>
            <person name="Futagami T."/>
            <person name="Toyoda A."/>
            <person name="Takaki Y."/>
            <person name="Nishi S."/>
            <person name="Hori S."/>
            <person name="Arai W."/>
            <person name="Tsubouchi T."/>
            <person name="Morono Y."/>
            <person name="Uchiyama I."/>
            <person name="Ito T."/>
            <person name="Fujiyama A."/>
            <person name="Inagaki F."/>
            <person name="Takami H."/>
        </authorList>
    </citation>
    <scope>NUCLEOTIDE SEQUENCE</scope>
    <source>
        <strain evidence="1">Expedition CK06-06</strain>
    </source>
</reference>
<sequence length="73" mass="8923">MLYDKLKPHIKAKMKENAEEYKTVNWLFDTLKQKNNYSDLTIDEIRSICTFGDVWYYDLTQRDIIWGEWLTNK</sequence>
<organism evidence="1">
    <name type="scientific">marine sediment metagenome</name>
    <dbReference type="NCBI Taxonomy" id="412755"/>
    <lineage>
        <taxon>unclassified sequences</taxon>
        <taxon>metagenomes</taxon>
        <taxon>ecological metagenomes</taxon>
    </lineage>
</organism>
<name>X0UFU5_9ZZZZ</name>
<protein>
    <submittedName>
        <fullName evidence="1">Uncharacterized protein</fullName>
    </submittedName>
</protein>
<comment type="caution">
    <text evidence="1">The sequence shown here is derived from an EMBL/GenBank/DDBJ whole genome shotgun (WGS) entry which is preliminary data.</text>
</comment>
<evidence type="ECO:0000313" key="1">
    <source>
        <dbReference type="EMBL" id="GAF99277.1"/>
    </source>
</evidence>
<dbReference type="EMBL" id="BARS01012470">
    <property type="protein sequence ID" value="GAF99277.1"/>
    <property type="molecule type" value="Genomic_DNA"/>
</dbReference>